<evidence type="ECO:0000259" key="1">
    <source>
        <dbReference type="Pfam" id="PF04073"/>
    </source>
</evidence>
<name>A0A7V4TZM9_CALAY</name>
<dbReference type="Pfam" id="PF04073">
    <property type="entry name" value="tRNA_edit"/>
    <property type="match status" value="1"/>
</dbReference>
<dbReference type="Gene3D" id="3.90.960.10">
    <property type="entry name" value="YbaK/aminoacyl-tRNA synthetase-associated domain"/>
    <property type="match status" value="1"/>
</dbReference>
<dbReference type="InterPro" id="IPR007214">
    <property type="entry name" value="YbaK/aa-tRNA-synth-assoc-dom"/>
</dbReference>
<accession>A0A7V4TZM9</accession>
<sequence>MPMRKLKELLDSRQAHYVAVTHTPAYTAQEIAARAHIPGQELAKTVIIKIDGKMAMAVLPANFKVDFDQLKHALGTDDVEMAREEEFKYLFPECEIGAMPPFGNLFGMDTYVAECLARDEHISFNAGTHRELIRLPYKEYEELVQPKIINFTVQMH</sequence>
<proteinExistence type="predicted"/>
<dbReference type="GO" id="GO:0002161">
    <property type="term" value="F:aminoacyl-tRNA deacylase activity"/>
    <property type="evidence" value="ECO:0007669"/>
    <property type="project" value="InterPro"/>
</dbReference>
<evidence type="ECO:0000313" key="2">
    <source>
        <dbReference type="EMBL" id="HGY55274.1"/>
    </source>
</evidence>
<reference evidence="2" key="1">
    <citation type="journal article" date="2020" name="mSystems">
        <title>Genome- and Community-Level Interaction Insights into Carbon Utilization and Element Cycling Functions of Hydrothermarchaeota in Hydrothermal Sediment.</title>
        <authorList>
            <person name="Zhou Z."/>
            <person name="Liu Y."/>
            <person name="Xu W."/>
            <person name="Pan J."/>
            <person name="Luo Z.H."/>
            <person name="Li M."/>
        </authorList>
    </citation>
    <scope>NUCLEOTIDE SEQUENCE [LARGE SCALE GENOMIC DNA]</scope>
    <source>
        <strain evidence="2">HyVt-577</strain>
    </source>
</reference>
<dbReference type="AlphaFoldDB" id="A0A7V4TZM9"/>
<comment type="caution">
    <text evidence="2">The sequence shown here is derived from an EMBL/GenBank/DDBJ whole genome shotgun (WGS) entry which is preliminary data.</text>
</comment>
<dbReference type="Proteomes" id="UP000885779">
    <property type="component" value="Unassembled WGS sequence"/>
</dbReference>
<dbReference type="InterPro" id="IPR036754">
    <property type="entry name" value="YbaK/aa-tRNA-synt-asso_dom_sf"/>
</dbReference>
<gene>
    <name evidence="2" type="ORF">ENK44_06225</name>
</gene>
<organism evidence="2">
    <name type="scientific">Caldithrix abyssi</name>
    <dbReference type="NCBI Taxonomy" id="187145"/>
    <lineage>
        <taxon>Bacteria</taxon>
        <taxon>Pseudomonadati</taxon>
        <taxon>Calditrichota</taxon>
        <taxon>Calditrichia</taxon>
        <taxon>Calditrichales</taxon>
        <taxon>Calditrichaceae</taxon>
        <taxon>Caldithrix</taxon>
    </lineage>
</organism>
<dbReference type="EMBL" id="DRQG01000059">
    <property type="protein sequence ID" value="HGY55274.1"/>
    <property type="molecule type" value="Genomic_DNA"/>
</dbReference>
<dbReference type="CDD" id="cd04332">
    <property type="entry name" value="YbaK_like"/>
    <property type="match status" value="1"/>
</dbReference>
<dbReference type="SUPFAM" id="SSF55826">
    <property type="entry name" value="YbaK/ProRS associated domain"/>
    <property type="match status" value="1"/>
</dbReference>
<protein>
    <submittedName>
        <fullName evidence="2">YbaK/EbsC family protein</fullName>
    </submittedName>
</protein>
<feature type="domain" description="YbaK/aminoacyl-tRNA synthetase-associated" evidence="1">
    <location>
        <begin position="22"/>
        <end position="142"/>
    </location>
</feature>